<dbReference type="PANTHER" id="PTHR11740:SF0">
    <property type="entry name" value="CASEIN KINASE II SUBUNIT BETA"/>
    <property type="match status" value="1"/>
</dbReference>
<evidence type="ECO:0000313" key="4">
    <source>
        <dbReference type="EMBL" id="CEM05420.1"/>
    </source>
</evidence>
<evidence type="ECO:0000313" key="5">
    <source>
        <dbReference type="Proteomes" id="UP000041254"/>
    </source>
</evidence>
<reference evidence="4 5" key="1">
    <citation type="submission" date="2014-11" db="EMBL/GenBank/DDBJ databases">
        <authorList>
            <person name="Zhu J."/>
            <person name="Qi W."/>
            <person name="Song R."/>
        </authorList>
    </citation>
    <scope>NUCLEOTIDE SEQUENCE [LARGE SCALE GENOMIC DNA]</scope>
</reference>
<feature type="region of interest" description="Disordered" evidence="3">
    <location>
        <begin position="1"/>
        <end position="54"/>
    </location>
</feature>
<protein>
    <recommendedName>
        <fullName evidence="2">Casein kinase II subunit beta</fullName>
        <shortName evidence="2">CK II beta</shortName>
    </recommendedName>
</protein>
<dbReference type="AlphaFoldDB" id="A0A0G4F1G2"/>
<dbReference type="GO" id="GO:0005737">
    <property type="term" value="C:cytoplasm"/>
    <property type="evidence" value="ECO:0007669"/>
    <property type="project" value="TreeGrafter"/>
</dbReference>
<dbReference type="GO" id="GO:0019887">
    <property type="term" value="F:protein kinase regulator activity"/>
    <property type="evidence" value="ECO:0007669"/>
    <property type="project" value="InterPro"/>
</dbReference>
<name>A0A0G4F1G2_VITBC</name>
<organism evidence="4 5">
    <name type="scientific">Vitrella brassicaformis (strain CCMP3155)</name>
    <dbReference type="NCBI Taxonomy" id="1169540"/>
    <lineage>
        <taxon>Eukaryota</taxon>
        <taxon>Sar</taxon>
        <taxon>Alveolata</taxon>
        <taxon>Colpodellida</taxon>
        <taxon>Vitrellaceae</taxon>
        <taxon>Vitrella</taxon>
    </lineage>
</organism>
<feature type="region of interest" description="Disordered" evidence="3">
    <location>
        <begin position="263"/>
        <end position="310"/>
    </location>
</feature>
<gene>
    <name evidence="4" type="ORF">Vbra_14263</name>
</gene>
<dbReference type="OMA" id="QYLLMTY"/>
<dbReference type="InterPro" id="IPR035991">
    <property type="entry name" value="Casein_kinase_II_beta-like"/>
</dbReference>
<dbReference type="STRING" id="1169540.A0A0G4F1G2"/>
<keyword evidence="5" id="KW-1185">Reference proteome</keyword>
<dbReference type="OrthoDB" id="3971593at2759"/>
<dbReference type="Pfam" id="PF01214">
    <property type="entry name" value="CK_II_beta"/>
    <property type="match status" value="1"/>
</dbReference>
<feature type="compositionally biased region" description="Acidic residues" evidence="3">
    <location>
        <begin position="26"/>
        <end position="39"/>
    </location>
</feature>
<dbReference type="SUPFAM" id="SSF57798">
    <property type="entry name" value="Casein kinase II beta subunit"/>
    <property type="match status" value="1"/>
</dbReference>
<comment type="similarity">
    <text evidence="1 2">Belongs to the casein kinase 2 subunit beta family.</text>
</comment>
<dbReference type="FunFam" id="1.10.1820.10:FF:000005">
    <property type="entry name" value="Casein kinase II subunit beta"/>
    <property type="match status" value="1"/>
</dbReference>
<dbReference type="VEuPathDB" id="CryptoDB:Vbra_14263"/>
<dbReference type="GO" id="GO:0005956">
    <property type="term" value="C:protein kinase CK2 complex"/>
    <property type="evidence" value="ECO:0007669"/>
    <property type="project" value="UniProtKB-UniRule"/>
</dbReference>
<sequence>MLGGQPNGTDRDPRVPPHHRGLRDENEVEFEDESDEYSNSEEVTPSNSGSGSDLDEEVTWIEWYCRLKGNEFFVEVDEEYVQDDFNLTGLSSQVPYFDQALNTILDAEDDTSAQEQDADIMGRGGAGAIEDRQAIIENSAQVLYGLIHARFIITSRGMQLMLHNYQKQVFGYCPNVACENQAVLPIGMCDTPRHAGAKVYCPKCQELYNPRGNRLGMLDGAYFGTTFPHLFLLTYENLVPPRPQWYVPRIYGFRVSKTVKDRLRQQQQQRYPAGDGSAAAGGGAAGGGGKQIAGRLEDEDPSSSSEQDDK</sequence>
<accession>A0A0G4F1G2</accession>
<comment type="subunit">
    <text evidence="2">Tetramer of two alpha and two beta subunits.</text>
</comment>
<evidence type="ECO:0000256" key="1">
    <source>
        <dbReference type="ARBA" id="ARBA00006941"/>
    </source>
</evidence>
<dbReference type="FunCoup" id="A0A0G4F1G2">
    <property type="interactions" value="421"/>
</dbReference>
<dbReference type="SMART" id="SM01085">
    <property type="entry name" value="CK_II_beta"/>
    <property type="match status" value="1"/>
</dbReference>
<feature type="compositionally biased region" description="Acidic residues" evidence="3">
    <location>
        <begin position="297"/>
        <end position="310"/>
    </location>
</feature>
<evidence type="ECO:0000256" key="2">
    <source>
        <dbReference type="RuleBase" id="RU361268"/>
    </source>
</evidence>
<proteinExistence type="inferred from homology"/>
<dbReference type="Gene3D" id="1.10.1820.10">
    <property type="entry name" value="protein kinase ck2 holoenzyme, chain C, domain 1"/>
    <property type="match status" value="1"/>
</dbReference>
<evidence type="ECO:0000256" key="3">
    <source>
        <dbReference type="SAM" id="MobiDB-lite"/>
    </source>
</evidence>
<dbReference type="Proteomes" id="UP000041254">
    <property type="component" value="Unassembled WGS sequence"/>
</dbReference>
<dbReference type="InterPro" id="IPR016149">
    <property type="entry name" value="Casein_kin_II_reg-sub_N"/>
</dbReference>
<dbReference type="InterPro" id="IPR000704">
    <property type="entry name" value="Casein_kinase_II_reg-sub"/>
</dbReference>
<dbReference type="PhylomeDB" id="A0A0G4F1G2"/>
<dbReference type="EMBL" id="CDMY01000357">
    <property type="protein sequence ID" value="CEM05420.1"/>
    <property type="molecule type" value="Genomic_DNA"/>
</dbReference>
<dbReference type="InParanoid" id="A0A0G4F1G2"/>
<feature type="compositionally biased region" description="Gly residues" evidence="3">
    <location>
        <begin position="279"/>
        <end position="291"/>
    </location>
</feature>
<dbReference type="PANTHER" id="PTHR11740">
    <property type="entry name" value="CASEIN KINASE II SUBUNIT BETA"/>
    <property type="match status" value="1"/>
</dbReference>
<dbReference type="Gene3D" id="2.20.25.20">
    <property type="match status" value="1"/>
</dbReference>
<dbReference type="PRINTS" id="PR00472">
    <property type="entry name" value="CASNKINASEII"/>
</dbReference>
<dbReference type="FunFam" id="2.20.25.20:FF:000001">
    <property type="entry name" value="Casein kinase II subunit beta"/>
    <property type="match status" value="1"/>
</dbReference>